<dbReference type="Proteomes" id="UP000621386">
    <property type="component" value="Unassembled WGS sequence"/>
</dbReference>
<dbReference type="Pfam" id="PF00126">
    <property type="entry name" value="HTH_1"/>
    <property type="match status" value="1"/>
</dbReference>
<comment type="caution">
    <text evidence="6">The sequence shown here is derived from an EMBL/GenBank/DDBJ whole genome shotgun (WGS) entry which is preliminary data.</text>
</comment>
<sequence>MELRHLRYFAAVAEAGTVTEAARRLRIAQPSLSQQIRLLERRIGTTLFRRLPQGMELTEGGRLLLEGANRALAELSSSVAAARAAVPVATVGVCRGVAESVLAHAERIITRGGRHRISYQQVDSRRQGDLLRDGTLAFGILRAPVDTAGLELRTINDEPLGVVLHSRHPLAHRPRLTWSDLTGQRLLWFPSERAPGYAAAVLAHVRERGWTAETITEDHGSHTLFRHRLIGQDDLVALRTSSGSQGDAELLWRPVGPEPPYEHLLLVTSARSSWGPYLRNS</sequence>
<comment type="similarity">
    <text evidence="1">Belongs to the LysR transcriptional regulatory family.</text>
</comment>
<dbReference type="SUPFAM" id="SSF46785">
    <property type="entry name" value="Winged helix' DNA-binding domain"/>
    <property type="match status" value="1"/>
</dbReference>
<dbReference type="SUPFAM" id="SSF53850">
    <property type="entry name" value="Periplasmic binding protein-like II"/>
    <property type="match status" value="1"/>
</dbReference>
<evidence type="ECO:0000259" key="5">
    <source>
        <dbReference type="PROSITE" id="PS50931"/>
    </source>
</evidence>
<accession>A0ABS1NWJ8</accession>
<dbReference type="PANTHER" id="PTHR30346:SF17">
    <property type="entry name" value="LYSR FAMILY TRANSCRIPTIONAL REGULATOR"/>
    <property type="match status" value="1"/>
</dbReference>
<keyword evidence="4" id="KW-0804">Transcription</keyword>
<proteinExistence type="inferred from homology"/>
<evidence type="ECO:0000313" key="7">
    <source>
        <dbReference type="Proteomes" id="UP000621386"/>
    </source>
</evidence>
<dbReference type="EMBL" id="JAERRH010000002">
    <property type="protein sequence ID" value="MBL1104443.1"/>
    <property type="molecule type" value="Genomic_DNA"/>
</dbReference>
<evidence type="ECO:0000256" key="1">
    <source>
        <dbReference type="ARBA" id="ARBA00009437"/>
    </source>
</evidence>
<dbReference type="Gene3D" id="3.40.190.10">
    <property type="entry name" value="Periplasmic binding protein-like II"/>
    <property type="match status" value="2"/>
</dbReference>
<keyword evidence="7" id="KW-1185">Reference proteome</keyword>
<reference evidence="6 7" key="1">
    <citation type="submission" date="2021-01" db="EMBL/GenBank/DDBJ databases">
        <title>WGS of actinomycetes isolated from Thailand.</title>
        <authorList>
            <person name="Thawai C."/>
        </authorList>
    </citation>
    <scope>NUCLEOTIDE SEQUENCE [LARGE SCALE GENOMIC DNA]</scope>
    <source>
        <strain evidence="6 7">CH5-8</strain>
    </source>
</reference>
<name>A0ABS1NWJ8_9ACTN</name>
<gene>
    <name evidence="6" type="ORF">JK361_07485</name>
</gene>
<dbReference type="InterPro" id="IPR000847">
    <property type="entry name" value="LysR_HTH_N"/>
</dbReference>
<evidence type="ECO:0000256" key="4">
    <source>
        <dbReference type="ARBA" id="ARBA00023163"/>
    </source>
</evidence>
<dbReference type="Pfam" id="PF03466">
    <property type="entry name" value="LysR_substrate"/>
    <property type="match status" value="1"/>
</dbReference>
<dbReference type="InterPro" id="IPR036388">
    <property type="entry name" value="WH-like_DNA-bd_sf"/>
</dbReference>
<evidence type="ECO:0000313" key="6">
    <source>
        <dbReference type="EMBL" id="MBL1104443.1"/>
    </source>
</evidence>
<feature type="domain" description="HTH lysR-type" evidence="5">
    <location>
        <begin position="1"/>
        <end position="58"/>
    </location>
</feature>
<dbReference type="PROSITE" id="PS50931">
    <property type="entry name" value="HTH_LYSR"/>
    <property type="match status" value="1"/>
</dbReference>
<dbReference type="InterPro" id="IPR036390">
    <property type="entry name" value="WH_DNA-bd_sf"/>
</dbReference>
<protein>
    <submittedName>
        <fullName evidence="6">LysR family transcriptional regulator</fullName>
    </submittedName>
</protein>
<evidence type="ECO:0000256" key="2">
    <source>
        <dbReference type="ARBA" id="ARBA00023015"/>
    </source>
</evidence>
<evidence type="ECO:0000256" key="3">
    <source>
        <dbReference type="ARBA" id="ARBA00023125"/>
    </source>
</evidence>
<dbReference type="Gene3D" id="1.10.10.10">
    <property type="entry name" value="Winged helix-like DNA-binding domain superfamily/Winged helix DNA-binding domain"/>
    <property type="match status" value="1"/>
</dbReference>
<organism evidence="6 7">
    <name type="scientific">Streptomyces musisoli</name>
    <dbReference type="NCBI Taxonomy" id="2802280"/>
    <lineage>
        <taxon>Bacteria</taxon>
        <taxon>Bacillati</taxon>
        <taxon>Actinomycetota</taxon>
        <taxon>Actinomycetes</taxon>
        <taxon>Kitasatosporales</taxon>
        <taxon>Streptomycetaceae</taxon>
        <taxon>Streptomyces</taxon>
    </lineage>
</organism>
<keyword evidence="2" id="KW-0805">Transcription regulation</keyword>
<dbReference type="PANTHER" id="PTHR30346">
    <property type="entry name" value="TRANSCRIPTIONAL DUAL REGULATOR HCAR-RELATED"/>
    <property type="match status" value="1"/>
</dbReference>
<dbReference type="InterPro" id="IPR005119">
    <property type="entry name" value="LysR_subst-bd"/>
</dbReference>
<keyword evidence="3" id="KW-0238">DNA-binding</keyword>
<dbReference type="PRINTS" id="PR00039">
    <property type="entry name" value="HTHLYSR"/>
</dbReference>